<organism evidence="4 5">
    <name type="scientific">Halalkalibacter krulwichiae</name>
    <dbReference type="NCBI Taxonomy" id="199441"/>
    <lineage>
        <taxon>Bacteria</taxon>
        <taxon>Bacillati</taxon>
        <taxon>Bacillota</taxon>
        <taxon>Bacilli</taxon>
        <taxon>Bacillales</taxon>
        <taxon>Bacillaceae</taxon>
        <taxon>Halalkalibacter</taxon>
    </lineage>
</organism>
<name>A0A1X9MCX4_9BACI</name>
<feature type="modified residue" description="4-aspartylphosphate" evidence="1">
    <location>
        <position position="53"/>
    </location>
</feature>
<dbReference type="EMBL" id="CP020814">
    <property type="protein sequence ID" value="ARK31285.1"/>
    <property type="molecule type" value="Genomic_DNA"/>
</dbReference>
<dbReference type="KEGG" id="bkw:BkAM31D_16280"/>
<dbReference type="PANTHER" id="PTHR37299:SF1">
    <property type="entry name" value="STAGE 0 SPORULATION PROTEIN A HOMOLOG"/>
    <property type="match status" value="1"/>
</dbReference>
<dbReference type="SMART" id="SM00850">
    <property type="entry name" value="LytTR"/>
    <property type="match status" value="1"/>
</dbReference>
<accession>A0A1X9MCX4</accession>
<protein>
    <submittedName>
        <fullName evidence="4">Sensory transduction protein LytR</fullName>
    </submittedName>
</protein>
<evidence type="ECO:0000256" key="1">
    <source>
        <dbReference type="PROSITE-ProRule" id="PRU00169"/>
    </source>
</evidence>
<dbReference type="PANTHER" id="PTHR37299">
    <property type="entry name" value="TRANSCRIPTIONAL REGULATOR-RELATED"/>
    <property type="match status" value="1"/>
</dbReference>
<dbReference type="AlphaFoldDB" id="A0A1X9MCX4"/>
<dbReference type="PROSITE" id="PS50930">
    <property type="entry name" value="HTH_LYTTR"/>
    <property type="match status" value="1"/>
</dbReference>
<dbReference type="InterPro" id="IPR011006">
    <property type="entry name" value="CheY-like_superfamily"/>
</dbReference>
<dbReference type="STRING" id="199441.BkAM31D_16280"/>
<dbReference type="SMART" id="SM00448">
    <property type="entry name" value="REC"/>
    <property type="match status" value="1"/>
</dbReference>
<evidence type="ECO:0000313" key="4">
    <source>
        <dbReference type="EMBL" id="ARK31285.1"/>
    </source>
</evidence>
<keyword evidence="1" id="KW-0597">Phosphoprotein</keyword>
<dbReference type="Gene3D" id="2.40.50.1020">
    <property type="entry name" value="LytTr DNA-binding domain"/>
    <property type="match status" value="1"/>
</dbReference>
<reference evidence="4 5" key="1">
    <citation type="submission" date="2017-04" db="EMBL/GenBank/DDBJ databases">
        <title>Bacillus krulwichiae AM31D Genome sequencing and assembly.</title>
        <authorList>
            <person name="Krulwich T.A."/>
            <person name="Anastor L."/>
            <person name="Ehrlich R."/>
            <person name="Ehrlich G.D."/>
            <person name="Janto B."/>
        </authorList>
    </citation>
    <scope>NUCLEOTIDE SEQUENCE [LARGE SCALE GENOMIC DNA]</scope>
    <source>
        <strain evidence="4 5">AM31D</strain>
    </source>
</reference>
<dbReference type="SUPFAM" id="SSF52172">
    <property type="entry name" value="CheY-like"/>
    <property type="match status" value="1"/>
</dbReference>
<evidence type="ECO:0000259" key="2">
    <source>
        <dbReference type="PROSITE" id="PS50110"/>
    </source>
</evidence>
<dbReference type="Gene3D" id="3.40.50.2300">
    <property type="match status" value="1"/>
</dbReference>
<evidence type="ECO:0000259" key="3">
    <source>
        <dbReference type="PROSITE" id="PS50930"/>
    </source>
</evidence>
<sequence>MKILIAEDDKASRKLLKCFIETLPQFQVVAEAANGEELIRSVMKKKPEIALVDIDMPLLNGLEAVKSCKKLLPSLEVIFTTGHDQYALDAFDVSAVDYIVKPIVRDRLYTALERVEKRLYQSGILSEKASKNNDIMIKRNNQITFLSPEEILFIEKVDRKTVIHTKDQKYETYEPLTTYENVLGPRFMATHRSYLINLDQLARVETAGRMYEAYFKNYNETARVSKQKLVELQHLKSVSN</sequence>
<proteinExistence type="predicted"/>
<dbReference type="RefSeq" id="WP_066160637.1">
    <property type="nucleotide sequence ID" value="NZ_CP020814.1"/>
</dbReference>
<dbReference type="PROSITE" id="PS50110">
    <property type="entry name" value="RESPONSE_REGULATORY"/>
    <property type="match status" value="1"/>
</dbReference>
<feature type="domain" description="Response regulatory" evidence="2">
    <location>
        <begin position="2"/>
        <end position="116"/>
    </location>
</feature>
<gene>
    <name evidence="4" type="primary">lytR_1</name>
    <name evidence="4" type="ORF">BkAM31D_16280</name>
</gene>
<dbReference type="InterPro" id="IPR046947">
    <property type="entry name" value="LytR-like"/>
</dbReference>
<keyword evidence="5" id="KW-1185">Reference proteome</keyword>
<dbReference type="GO" id="GO:0000156">
    <property type="term" value="F:phosphorelay response regulator activity"/>
    <property type="evidence" value="ECO:0007669"/>
    <property type="project" value="InterPro"/>
</dbReference>
<dbReference type="Proteomes" id="UP000193006">
    <property type="component" value="Chromosome"/>
</dbReference>
<dbReference type="Pfam" id="PF00072">
    <property type="entry name" value="Response_reg"/>
    <property type="match status" value="1"/>
</dbReference>
<dbReference type="GO" id="GO:0003677">
    <property type="term" value="F:DNA binding"/>
    <property type="evidence" value="ECO:0007669"/>
    <property type="project" value="InterPro"/>
</dbReference>
<feature type="domain" description="HTH LytTR-type" evidence="3">
    <location>
        <begin position="135"/>
        <end position="238"/>
    </location>
</feature>
<evidence type="ECO:0000313" key="5">
    <source>
        <dbReference type="Proteomes" id="UP000193006"/>
    </source>
</evidence>
<dbReference type="Pfam" id="PF04397">
    <property type="entry name" value="LytTR"/>
    <property type="match status" value="1"/>
</dbReference>
<dbReference type="InterPro" id="IPR001789">
    <property type="entry name" value="Sig_transdc_resp-reg_receiver"/>
</dbReference>
<dbReference type="InterPro" id="IPR007492">
    <property type="entry name" value="LytTR_DNA-bd_dom"/>
</dbReference>